<feature type="non-terminal residue" evidence="1">
    <location>
        <position position="50"/>
    </location>
</feature>
<sequence length="50" mass="5543">MLLCVSEGEARRIMEEVHEGSCGSHIGERSLAGKILRAGFFWLNLHDDTA</sequence>
<evidence type="ECO:0008006" key="3">
    <source>
        <dbReference type="Google" id="ProtNLM"/>
    </source>
</evidence>
<dbReference type="AlphaFoldDB" id="A0A392S899"/>
<dbReference type="Gene3D" id="1.10.340.70">
    <property type="match status" value="1"/>
</dbReference>
<dbReference type="Proteomes" id="UP000265520">
    <property type="component" value="Unassembled WGS sequence"/>
</dbReference>
<evidence type="ECO:0000313" key="1">
    <source>
        <dbReference type="EMBL" id="MCI44404.1"/>
    </source>
</evidence>
<dbReference type="EMBL" id="LXQA010330148">
    <property type="protein sequence ID" value="MCI44404.1"/>
    <property type="molecule type" value="Genomic_DNA"/>
</dbReference>
<dbReference type="PANTHER" id="PTHR48475:SF1">
    <property type="entry name" value="RNASE H TYPE-1 DOMAIN-CONTAINING PROTEIN"/>
    <property type="match status" value="1"/>
</dbReference>
<accession>A0A392S899</accession>
<comment type="caution">
    <text evidence="1">The sequence shown here is derived from an EMBL/GenBank/DDBJ whole genome shotgun (WGS) entry which is preliminary data.</text>
</comment>
<protein>
    <recommendedName>
        <fullName evidence="3">Integrase zinc-binding domain-containing protein</fullName>
    </recommendedName>
</protein>
<evidence type="ECO:0000313" key="2">
    <source>
        <dbReference type="Proteomes" id="UP000265520"/>
    </source>
</evidence>
<keyword evidence="2" id="KW-1185">Reference proteome</keyword>
<name>A0A392S899_9FABA</name>
<organism evidence="1 2">
    <name type="scientific">Trifolium medium</name>
    <dbReference type="NCBI Taxonomy" id="97028"/>
    <lineage>
        <taxon>Eukaryota</taxon>
        <taxon>Viridiplantae</taxon>
        <taxon>Streptophyta</taxon>
        <taxon>Embryophyta</taxon>
        <taxon>Tracheophyta</taxon>
        <taxon>Spermatophyta</taxon>
        <taxon>Magnoliopsida</taxon>
        <taxon>eudicotyledons</taxon>
        <taxon>Gunneridae</taxon>
        <taxon>Pentapetalae</taxon>
        <taxon>rosids</taxon>
        <taxon>fabids</taxon>
        <taxon>Fabales</taxon>
        <taxon>Fabaceae</taxon>
        <taxon>Papilionoideae</taxon>
        <taxon>50 kb inversion clade</taxon>
        <taxon>NPAAA clade</taxon>
        <taxon>Hologalegina</taxon>
        <taxon>IRL clade</taxon>
        <taxon>Trifolieae</taxon>
        <taxon>Trifolium</taxon>
    </lineage>
</organism>
<proteinExistence type="predicted"/>
<reference evidence="1 2" key="1">
    <citation type="journal article" date="2018" name="Front. Plant Sci.">
        <title>Red Clover (Trifolium pratense) and Zigzag Clover (T. medium) - A Picture of Genomic Similarities and Differences.</title>
        <authorList>
            <person name="Dluhosova J."/>
            <person name="Istvanek J."/>
            <person name="Nedelnik J."/>
            <person name="Repkova J."/>
        </authorList>
    </citation>
    <scope>NUCLEOTIDE SEQUENCE [LARGE SCALE GENOMIC DNA]</scope>
    <source>
        <strain evidence="2">cv. 10/8</strain>
        <tissue evidence="1">Leaf</tissue>
    </source>
</reference>
<dbReference type="PANTHER" id="PTHR48475">
    <property type="entry name" value="RIBONUCLEASE H"/>
    <property type="match status" value="1"/>
</dbReference>